<dbReference type="GO" id="GO:0005743">
    <property type="term" value="C:mitochondrial inner membrane"/>
    <property type="evidence" value="ECO:0007669"/>
    <property type="project" value="TreeGrafter"/>
</dbReference>
<evidence type="ECO:0000256" key="1">
    <source>
        <dbReference type="ARBA" id="ARBA00004141"/>
    </source>
</evidence>
<evidence type="ECO:0000256" key="5">
    <source>
        <dbReference type="ARBA" id="ARBA00023136"/>
    </source>
</evidence>
<dbReference type="EMBL" id="LT598462">
    <property type="protein sequence ID" value="SCU78098.1"/>
    <property type="molecule type" value="Genomic_DNA"/>
</dbReference>
<comment type="subcellular location">
    <subcellularLocation>
        <location evidence="1">Membrane</location>
        <topology evidence="1">Multi-pass membrane protein</topology>
    </subcellularLocation>
</comment>
<organism evidence="6 7">
    <name type="scientific">Lachancea mirantina</name>
    <dbReference type="NCBI Taxonomy" id="1230905"/>
    <lineage>
        <taxon>Eukaryota</taxon>
        <taxon>Fungi</taxon>
        <taxon>Dikarya</taxon>
        <taxon>Ascomycota</taxon>
        <taxon>Saccharomycotina</taxon>
        <taxon>Saccharomycetes</taxon>
        <taxon>Saccharomycetales</taxon>
        <taxon>Saccharomycetaceae</taxon>
        <taxon>Lachancea</taxon>
    </lineage>
</organism>
<dbReference type="STRING" id="1230905.A0A1G4IN58"/>
<keyword evidence="4" id="KW-1133">Transmembrane helix</keyword>
<dbReference type="GO" id="GO:0033617">
    <property type="term" value="P:mitochondrial respiratory chain complex IV assembly"/>
    <property type="evidence" value="ECO:0007669"/>
    <property type="project" value="TreeGrafter"/>
</dbReference>
<dbReference type="Proteomes" id="UP000191024">
    <property type="component" value="Chromosome A"/>
</dbReference>
<evidence type="ECO:0000256" key="3">
    <source>
        <dbReference type="ARBA" id="ARBA00022692"/>
    </source>
</evidence>
<evidence type="ECO:0000313" key="6">
    <source>
        <dbReference type="EMBL" id="SCU78098.1"/>
    </source>
</evidence>
<dbReference type="PANTHER" id="PTHR12428">
    <property type="entry name" value="OXA1"/>
    <property type="match status" value="1"/>
</dbReference>
<sequence>MCEPLDLPKTAKKKSDIINTPPVTFEPRRRVVNIISHEHVLYNQLLYISISFEEPIALVISRSPAKALSGYLDMGLALVMRVGAPCRASRSGLRGFGSFQTVTDAFTAIHDFSGLPWLLVVPATTFALRTCLTLPLSIWQRKRLLQQRDLRKIVQAVTPVVKLRLAQASTRNGRVNGGDSPQTALTPDQITLLALKETRKRQKSLYKSHNVPMWKNAILPLVQIPLWVCVSMGIRNLTQKQLIDSNLTQSSPLQPANSLGFEARLGNLDLSMPLEDLPMLAPLVLGTFAMLNVEHSGRMMHTTALSVVGIETAANSTSRISQGLKSVLNVSRLSSIFLMGISSQASFLLTTYWISSQLYSLLQNMLLDWLWPYYR</sequence>
<dbReference type="GO" id="GO:0032977">
    <property type="term" value="F:membrane insertase activity"/>
    <property type="evidence" value="ECO:0007669"/>
    <property type="project" value="InterPro"/>
</dbReference>
<proteinExistence type="inferred from homology"/>
<gene>
    <name evidence="6" type="ORF">LAMI_0A03422G</name>
</gene>
<dbReference type="AlphaFoldDB" id="A0A1G4IN58"/>
<evidence type="ECO:0000256" key="2">
    <source>
        <dbReference type="ARBA" id="ARBA00009877"/>
    </source>
</evidence>
<reference evidence="6 7" key="1">
    <citation type="submission" date="2016-03" db="EMBL/GenBank/DDBJ databases">
        <authorList>
            <person name="Devillers H."/>
        </authorList>
    </citation>
    <scope>NUCLEOTIDE SEQUENCE [LARGE SCALE GENOMIC DNA]</scope>
    <source>
        <strain evidence="6">CBS 11717</strain>
    </source>
</reference>
<dbReference type="InterPro" id="IPR001708">
    <property type="entry name" value="YidC/ALB3/OXA1/COX18"/>
</dbReference>
<evidence type="ECO:0000256" key="4">
    <source>
        <dbReference type="ARBA" id="ARBA00022989"/>
    </source>
</evidence>
<evidence type="ECO:0000313" key="7">
    <source>
        <dbReference type="Proteomes" id="UP000191024"/>
    </source>
</evidence>
<comment type="similarity">
    <text evidence="2">Belongs to the OXA1/ALB3/YidC family.</text>
</comment>
<protein>
    <submittedName>
        <fullName evidence="6">LAMI_0A03422g1_1</fullName>
    </submittedName>
</protein>
<dbReference type="PANTHER" id="PTHR12428:SF65">
    <property type="entry name" value="CYTOCHROME C OXIDASE ASSEMBLY PROTEIN COX18, MITOCHONDRIAL"/>
    <property type="match status" value="1"/>
</dbReference>
<name>A0A1G4IN58_9SACH</name>
<keyword evidence="5" id="KW-0472">Membrane</keyword>
<dbReference type="GO" id="GO:0032979">
    <property type="term" value="P:protein insertion into mitochondrial inner membrane from matrix"/>
    <property type="evidence" value="ECO:0007669"/>
    <property type="project" value="TreeGrafter"/>
</dbReference>
<keyword evidence="3" id="KW-0812">Transmembrane</keyword>
<dbReference type="OrthoDB" id="2148490at2759"/>
<keyword evidence="7" id="KW-1185">Reference proteome</keyword>
<accession>A0A1G4IN58</accession>